<proteinExistence type="predicted"/>
<reference evidence="1 2" key="1">
    <citation type="submission" date="2017-10" db="EMBL/GenBank/DDBJ databases">
        <title>Paenichitinophaga pekingensis gen. nov., sp. nov., isolated from activated sludge.</title>
        <authorList>
            <person name="Jin D."/>
            <person name="Kong X."/>
            <person name="Deng Y."/>
            <person name="Bai Z."/>
        </authorList>
    </citation>
    <scope>NUCLEOTIDE SEQUENCE [LARGE SCALE GENOMIC DNA]</scope>
    <source>
        <strain evidence="1 2">13</strain>
    </source>
</reference>
<name>A0A291QTZ8_9BACT</name>
<dbReference type="EMBL" id="CP023777">
    <property type="protein sequence ID" value="ATL47415.1"/>
    <property type="molecule type" value="Genomic_DNA"/>
</dbReference>
<dbReference type="Proteomes" id="UP000220133">
    <property type="component" value="Chromosome"/>
</dbReference>
<keyword evidence="2" id="KW-1185">Reference proteome</keyword>
<dbReference type="OrthoDB" id="370799at2"/>
<dbReference type="KEGG" id="cbae:COR50_09665"/>
<gene>
    <name evidence="1" type="ORF">COR50_09665</name>
</gene>
<organism evidence="1 2">
    <name type="scientific">Chitinophaga caeni</name>
    <dbReference type="NCBI Taxonomy" id="2029983"/>
    <lineage>
        <taxon>Bacteria</taxon>
        <taxon>Pseudomonadati</taxon>
        <taxon>Bacteroidota</taxon>
        <taxon>Chitinophagia</taxon>
        <taxon>Chitinophagales</taxon>
        <taxon>Chitinophagaceae</taxon>
        <taxon>Chitinophaga</taxon>
    </lineage>
</organism>
<dbReference type="AlphaFoldDB" id="A0A291QTZ8"/>
<accession>A0A291QTZ8</accession>
<evidence type="ECO:0000313" key="1">
    <source>
        <dbReference type="EMBL" id="ATL47415.1"/>
    </source>
</evidence>
<dbReference type="RefSeq" id="WP_098193796.1">
    <property type="nucleotide sequence ID" value="NZ_CP023777.1"/>
</dbReference>
<evidence type="ECO:0000313" key="2">
    <source>
        <dbReference type="Proteomes" id="UP000220133"/>
    </source>
</evidence>
<protein>
    <submittedName>
        <fullName evidence="1">Uncharacterized protein</fullName>
    </submittedName>
</protein>
<sequence>MTIAEFNASLQLAQPPADLSPALQALWWDAKDEWNRAHDIAQDIRSTAGAWIHAYLHRKEGDEGNAEYWYARAGKLMPPNTLDEEWQQITAELLGCAVK</sequence>